<reference evidence="10 11" key="1">
    <citation type="journal article" date="2012" name="Eukaryot. Cell">
        <title>Draft genome sequence of CBS 2479, the standard type strain of Trichosporon asahii.</title>
        <authorList>
            <person name="Yang R.Y."/>
            <person name="Li H.T."/>
            <person name="Zhu H."/>
            <person name="Zhou G.P."/>
            <person name="Wang M."/>
            <person name="Wang L."/>
        </authorList>
    </citation>
    <scope>NUCLEOTIDE SEQUENCE [LARGE SCALE GENOMIC DNA]</scope>
    <source>
        <strain evidence="11">ATCC 90039 / CBS 2479 / JCM 2466 / KCTC 7840 / NCYC 2677 / UAMH 7654</strain>
    </source>
</reference>
<keyword evidence="5 8" id="KW-0378">Hydrolase</keyword>
<comment type="similarity">
    <text evidence="2 7 8">Belongs to the peptidase C12 family.</text>
</comment>
<name>J5TF95_TRIAS</name>
<dbReference type="Proteomes" id="UP000002748">
    <property type="component" value="Unassembled WGS sequence"/>
</dbReference>
<keyword evidence="6 8" id="KW-0788">Thiol protease</keyword>
<dbReference type="PANTHER" id="PTHR10589:SF17">
    <property type="entry name" value="UBIQUITIN CARBOXYL-TERMINAL HYDROLASE"/>
    <property type="match status" value="1"/>
</dbReference>
<dbReference type="OrthoDB" id="427186at2759"/>
<dbReference type="PROSITE" id="PS52048">
    <property type="entry name" value="UCH_DOMAIN"/>
    <property type="match status" value="1"/>
</dbReference>
<dbReference type="RefSeq" id="XP_014181815.1">
    <property type="nucleotide sequence ID" value="XM_014326340.1"/>
</dbReference>
<dbReference type="GO" id="GO:0005737">
    <property type="term" value="C:cytoplasm"/>
    <property type="evidence" value="ECO:0007669"/>
    <property type="project" value="TreeGrafter"/>
</dbReference>
<gene>
    <name evidence="10" type="ORF">A1Q1_08193</name>
</gene>
<evidence type="ECO:0000256" key="5">
    <source>
        <dbReference type="ARBA" id="ARBA00022801"/>
    </source>
</evidence>
<keyword evidence="4 8" id="KW-0833">Ubl conjugation pathway</keyword>
<evidence type="ECO:0000256" key="7">
    <source>
        <dbReference type="PROSITE-ProRule" id="PRU01393"/>
    </source>
</evidence>
<dbReference type="EMBL" id="ALBS01000096">
    <property type="protein sequence ID" value="EJT50641.1"/>
    <property type="molecule type" value="Genomic_DNA"/>
</dbReference>
<dbReference type="SUPFAM" id="SSF54001">
    <property type="entry name" value="Cysteine proteinases"/>
    <property type="match status" value="1"/>
</dbReference>
<dbReference type="GO" id="GO:0016579">
    <property type="term" value="P:protein deubiquitination"/>
    <property type="evidence" value="ECO:0007669"/>
    <property type="project" value="TreeGrafter"/>
</dbReference>
<evidence type="ECO:0000256" key="6">
    <source>
        <dbReference type="ARBA" id="ARBA00022807"/>
    </source>
</evidence>
<comment type="caution">
    <text evidence="7">Lacks conserved residue(s) required for the propagation of feature annotation.</text>
</comment>
<dbReference type="GO" id="GO:0006511">
    <property type="term" value="P:ubiquitin-dependent protein catabolic process"/>
    <property type="evidence" value="ECO:0007669"/>
    <property type="project" value="UniProtKB-UniRule"/>
</dbReference>
<dbReference type="Pfam" id="PF01088">
    <property type="entry name" value="Peptidase_C12"/>
    <property type="match status" value="2"/>
</dbReference>
<accession>J5TF95</accession>
<comment type="catalytic activity">
    <reaction evidence="1 8">
        <text>Thiol-dependent hydrolysis of ester, thioester, amide, peptide and isopeptide bonds formed by the C-terminal Gly of ubiquitin (a 76-residue protein attached to proteins as an intracellular targeting signal).</text>
        <dbReference type="EC" id="3.4.19.12"/>
    </reaction>
</comment>
<sequence length="218" mass="23753">MSSSNPVAKAPCSKELERDWWPLESSPDVLTKFARHWDLPNEYEFVDVLGLDPELLSLVSRPVHAVVFLFPDTPTIVDHRTKEGPGTPAARGQEPLWIPQVGVALDPDRRTALLAASPLIKPAHMAVVAAGDSQVRESDWEDADHFLAFVRHNGRVWEMDGNTPRTGPLDRGPASNDLLEDAARIIRDVYIPRAEGSVHFSTIALVGPESGAGASGDV</sequence>
<organism evidence="10 11">
    <name type="scientific">Trichosporon asahii var. asahii (strain ATCC 90039 / CBS 2479 / JCM 2466 / KCTC 7840 / NBRC 103889/ NCYC 2677 / UAMH 7654)</name>
    <name type="common">Yeast</name>
    <dbReference type="NCBI Taxonomy" id="1186058"/>
    <lineage>
        <taxon>Eukaryota</taxon>
        <taxon>Fungi</taxon>
        <taxon>Dikarya</taxon>
        <taxon>Basidiomycota</taxon>
        <taxon>Agaricomycotina</taxon>
        <taxon>Tremellomycetes</taxon>
        <taxon>Trichosporonales</taxon>
        <taxon>Trichosporonaceae</taxon>
        <taxon>Trichosporon</taxon>
    </lineage>
</organism>
<proteinExistence type="inferred from homology"/>
<dbReference type="GeneID" id="25991705"/>
<dbReference type="VEuPathDB" id="FungiDB:A1Q1_08193"/>
<evidence type="ECO:0000259" key="9">
    <source>
        <dbReference type="PROSITE" id="PS52048"/>
    </source>
</evidence>
<dbReference type="PRINTS" id="PR00707">
    <property type="entry name" value="UBCTHYDRLASE"/>
</dbReference>
<dbReference type="KEGG" id="tasa:A1Q1_08193"/>
<protein>
    <recommendedName>
        <fullName evidence="8">Ubiquitin carboxyl-terminal hydrolase</fullName>
        <ecNumber evidence="8">3.4.19.12</ecNumber>
    </recommendedName>
</protein>
<evidence type="ECO:0000256" key="1">
    <source>
        <dbReference type="ARBA" id="ARBA00000707"/>
    </source>
</evidence>
<evidence type="ECO:0000256" key="4">
    <source>
        <dbReference type="ARBA" id="ARBA00022786"/>
    </source>
</evidence>
<evidence type="ECO:0000313" key="11">
    <source>
        <dbReference type="Proteomes" id="UP000002748"/>
    </source>
</evidence>
<dbReference type="InterPro" id="IPR001578">
    <property type="entry name" value="Peptidase_C12_UCH"/>
</dbReference>
<comment type="caution">
    <text evidence="10">The sequence shown here is derived from an EMBL/GenBank/DDBJ whole genome shotgun (WGS) entry which is preliminary data.</text>
</comment>
<dbReference type="InterPro" id="IPR036959">
    <property type="entry name" value="Peptidase_C12_UCH_sf"/>
</dbReference>
<evidence type="ECO:0000313" key="10">
    <source>
        <dbReference type="EMBL" id="EJT50641.1"/>
    </source>
</evidence>
<evidence type="ECO:0000256" key="8">
    <source>
        <dbReference type="RuleBase" id="RU361215"/>
    </source>
</evidence>
<dbReference type="Gene3D" id="3.40.532.10">
    <property type="entry name" value="Peptidase C12, ubiquitin carboxyl-terminal hydrolase"/>
    <property type="match status" value="2"/>
</dbReference>
<evidence type="ECO:0000256" key="2">
    <source>
        <dbReference type="ARBA" id="ARBA00009326"/>
    </source>
</evidence>
<dbReference type="AlphaFoldDB" id="J5TF95"/>
<dbReference type="GO" id="GO:0004843">
    <property type="term" value="F:cysteine-type deubiquitinase activity"/>
    <property type="evidence" value="ECO:0007669"/>
    <property type="project" value="UniProtKB-EC"/>
</dbReference>
<feature type="domain" description="UCH catalytic" evidence="9">
    <location>
        <begin position="19"/>
        <end position="207"/>
    </location>
</feature>
<keyword evidence="3 8" id="KW-0645">Protease</keyword>
<dbReference type="PANTHER" id="PTHR10589">
    <property type="entry name" value="UBIQUITIN CARBOXYL-TERMINAL HYDROLASE"/>
    <property type="match status" value="1"/>
</dbReference>
<dbReference type="HOGENOM" id="CLU_054406_0_2_1"/>
<dbReference type="InterPro" id="IPR038765">
    <property type="entry name" value="Papain-like_cys_pep_sf"/>
</dbReference>
<dbReference type="EC" id="3.4.19.12" evidence="8"/>
<evidence type="ECO:0000256" key="3">
    <source>
        <dbReference type="ARBA" id="ARBA00022670"/>
    </source>
</evidence>